<keyword evidence="3" id="KW-1185">Reference proteome</keyword>
<proteinExistence type="predicted"/>
<accession>A0A2G5UYE7</accession>
<sequence>MAKKTFKVLRLPRLVFELTIQLMSTREIRGIVDSEYFNFLMENVNLNKKLLIDAHITANRHPNAFKFRSFEYLDARWVTLDDLKSIRNRCWVTLVNTIFTCEDINDFINFWIKSENDLMERLKITPANGVVLDTDIILKGIPNIKSEKLIPSAFFFLGNENQKKFSIGTLVLDHECRTVSFEVFERQEYFNDVVSSLKLKQKKIGLEKRKTEINIIEKEGLKNWNLYIRDQKIKETRLEKEAIETELNTIRNEFIRLGTSDHQ</sequence>
<dbReference type="PANTHER" id="PTHR21503:SF8">
    <property type="entry name" value="F-BOX ASSOCIATED DOMAIN-CONTAINING PROTEIN-RELATED"/>
    <property type="match status" value="1"/>
</dbReference>
<dbReference type="AlphaFoldDB" id="A0A2G5UYE7"/>
<gene>
    <name evidence="2" type="primary">Cnig_chr_II.g4700</name>
    <name evidence="2" type="ORF">B9Z55_004700</name>
</gene>
<evidence type="ECO:0000313" key="2">
    <source>
        <dbReference type="EMBL" id="PIC44276.1"/>
    </source>
</evidence>
<feature type="domain" description="Sdz-33 F-box" evidence="1">
    <location>
        <begin position="67"/>
        <end position="124"/>
    </location>
</feature>
<dbReference type="Proteomes" id="UP000230233">
    <property type="component" value="Chromosome II"/>
</dbReference>
<dbReference type="Pfam" id="PF07735">
    <property type="entry name" value="FBA_2"/>
    <property type="match status" value="1"/>
</dbReference>
<organism evidence="2 3">
    <name type="scientific">Caenorhabditis nigoni</name>
    <dbReference type="NCBI Taxonomy" id="1611254"/>
    <lineage>
        <taxon>Eukaryota</taxon>
        <taxon>Metazoa</taxon>
        <taxon>Ecdysozoa</taxon>
        <taxon>Nematoda</taxon>
        <taxon>Chromadorea</taxon>
        <taxon>Rhabditida</taxon>
        <taxon>Rhabditina</taxon>
        <taxon>Rhabditomorpha</taxon>
        <taxon>Rhabditoidea</taxon>
        <taxon>Rhabditidae</taxon>
        <taxon>Peloderinae</taxon>
        <taxon>Caenorhabditis</taxon>
    </lineage>
</organism>
<dbReference type="InterPro" id="IPR012885">
    <property type="entry name" value="F-box_Sdz-33"/>
</dbReference>
<dbReference type="PANTHER" id="PTHR21503">
    <property type="entry name" value="F-BOX-CONTAINING HYPOTHETICAL PROTEIN C.ELEGANS"/>
    <property type="match status" value="1"/>
</dbReference>
<evidence type="ECO:0000313" key="3">
    <source>
        <dbReference type="Proteomes" id="UP000230233"/>
    </source>
</evidence>
<dbReference type="EMBL" id="PDUG01000002">
    <property type="protein sequence ID" value="PIC44276.1"/>
    <property type="molecule type" value="Genomic_DNA"/>
</dbReference>
<protein>
    <recommendedName>
        <fullName evidence="1">Sdz-33 F-box domain-containing protein</fullName>
    </recommendedName>
</protein>
<comment type="caution">
    <text evidence="2">The sequence shown here is derived from an EMBL/GenBank/DDBJ whole genome shotgun (WGS) entry which is preliminary data.</text>
</comment>
<name>A0A2G5UYE7_9PELO</name>
<reference evidence="3" key="1">
    <citation type="submission" date="2017-10" db="EMBL/GenBank/DDBJ databases">
        <title>Rapid genome shrinkage in a self-fertile nematode reveals novel sperm competition proteins.</title>
        <authorList>
            <person name="Yin D."/>
            <person name="Schwarz E.M."/>
            <person name="Thomas C.G."/>
            <person name="Felde R.L."/>
            <person name="Korf I.F."/>
            <person name="Cutter A.D."/>
            <person name="Schartner C.M."/>
            <person name="Ralston E.J."/>
            <person name="Meyer B.J."/>
            <person name="Haag E.S."/>
        </authorList>
    </citation>
    <scope>NUCLEOTIDE SEQUENCE [LARGE SCALE GENOMIC DNA]</scope>
    <source>
        <strain evidence="3">JU1422</strain>
    </source>
</reference>
<evidence type="ECO:0000259" key="1">
    <source>
        <dbReference type="Pfam" id="PF07735"/>
    </source>
</evidence>